<reference evidence="1 2" key="1">
    <citation type="submission" date="2019-04" db="EMBL/GenBank/DDBJ databases">
        <title>Geobacter oryzae sp. nov., ferric-reducing bacteria isolated from paddy soil.</title>
        <authorList>
            <person name="Xu Z."/>
            <person name="Masuda Y."/>
            <person name="Itoh H."/>
            <person name="Senoo K."/>
        </authorList>
    </citation>
    <scope>NUCLEOTIDE SEQUENCE [LARGE SCALE GENOMIC DNA]</scope>
    <source>
        <strain evidence="1 2">Red111</strain>
    </source>
</reference>
<dbReference type="Proteomes" id="UP000306416">
    <property type="component" value="Unassembled WGS sequence"/>
</dbReference>
<evidence type="ECO:0000313" key="2">
    <source>
        <dbReference type="Proteomes" id="UP000306416"/>
    </source>
</evidence>
<name>A0A4V3NZH3_9BACT</name>
<keyword evidence="2" id="KW-1185">Reference proteome</keyword>
<evidence type="ECO:0000313" key="1">
    <source>
        <dbReference type="EMBL" id="TGU71632.1"/>
    </source>
</evidence>
<organism evidence="1 2">
    <name type="scientific">Geomonas terrae</name>
    <dbReference type="NCBI Taxonomy" id="2562681"/>
    <lineage>
        <taxon>Bacteria</taxon>
        <taxon>Pseudomonadati</taxon>
        <taxon>Thermodesulfobacteriota</taxon>
        <taxon>Desulfuromonadia</taxon>
        <taxon>Geobacterales</taxon>
        <taxon>Geobacteraceae</taxon>
        <taxon>Geomonas</taxon>
    </lineage>
</organism>
<sequence>MSMTPITPTLKLHTHQDNDGIYINSMIMKHKGNNYHLYVGTNDIIYIYSESIALYVLTVNKEHGIIGLNAYMPPEPFPINSFYIHSSKEIKDLFGLQWEQLPALNITLKLINYLM</sequence>
<dbReference type="AlphaFoldDB" id="A0A4V3NZH3"/>
<proteinExistence type="predicted"/>
<comment type="caution">
    <text evidence="1">The sequence shown here is derived from an EMBL/GenBank/DDBJ whole genome shotgun (WGS) entry which is preliminary data.</text>
</comment>
<accession>A0A4V3NZH3</accession>
<dbReference type="EMBL" id="SRSC01000003">
    <property type="protein sequence ID" value="TGU71632.1"/>
    <property type="molecule type" value="Genomic_DNA"/>
</dbReference>
<protein>
    <submittedName>
        <fullName evidence="1">Uncharacterized protein</fullName>
    </submittedName>
</protein>
<gene>
    <name evidence="1" type="ORF">E4633_15100</name>
</gene>